<dbReference type="PANTHER" id="PTHR23023">
    <property type="entry name" value="DIMETHYLANILINE MONOOXYGENASE"/>
    <property type="match status" value="1"/>
</dbReference>
<reference evidence="5 6" key="1">
    <citation type="journal article" date="2019" name="Nat. Ecol. Evol.">
        <title>Megaphylogeny resolves global patterns of mushroom evolution.</title>
        <authorList>
            <person name="Varga T."/>
            <person name="Krizsan K."/>
            <person name="Foldi C."/>
            <person name="Dima B."/>
            <person name="Sanchez-Garcia M."/>
            <person name="Sanchez-Ramirez S."/>
            <person name="Szollosi G.J."/>
            <person name="Szarkandi J.G."/>
            <person name="Papp V."/>
            <person name="Albert L."/>
            <person name="Andreopoulos W."/>
            <person name="Angelini C."/>
            <person name="Antonin V."/>
            <person name="Barry K.W."/>
            <person name="Bougher N.L."/>
            <person name="Buchanan P."/>
            <person name="Buyck B."/>
            <person name="Bense V."/>
            <person name="Catcheside P."/>
            <person name="Chovatia M."/>
            <person name="Cooper J."/>
            <person name="Damon W."/>
            <person name="Desjardin D."/>
            <person name="Finy P."/>
            <person name="Geml J."/>
            <person name="Haridas S."/>
            <person name="Hughes K."/>
            <person name="Justo A."/>
            <person name="Karasinski D."/>
            <person name="Kautmanova I."/>
            <person name="Kiss B."/>
            <person name="Kocsube S."/>
            <person name="Kotiranta H."/>
            <person name="LaButti K.M."/>
            <person name="Lechner B.E."/>
            <person name="Liimatainen K."/>
            <person name="Lipzen A."/>
            <person name="Lukacs Z."/>
            <person name="Mihaltcheva S."/>
            <person name="Morgado L.N."/>
            <person name="Niskanen T."/>
            <person name="Noordeloos M.E."/>
            <person name="Ohm R.A."/>
            <person name="Ortiz-Santana B."/>
            <person name="Ovrebo C."/>
            <person name="Racz N."/>
            <person name="Riley R."/>
            <person name="Savchenko A."/>
            <person name="Shiryaev A."/>
            <person name="Soop K."/>
            <person name="Spirin V."/>
            <person name="Szebenyi C."/>
            <person name="Tomsovsky M."/>
            <person name="Tulloss R.E."/>
            <person name="Uehling J."/>
            <person name="Grigoriev I.V."/>
            <person name="Vagvolgyi C."/>
            <person name="Papp T."/>
            <person name="Martin F.M."/>
            <person name="Miettinen O."/>
            <person name="Hibbett D.S."/>
            <person name="Nagy L.G."/>
        </authorList>
    </citation>
    <scope>NUCLEOTIDE SEQUENCE [LARGE SCALE GENOMIC DNA]</scope>
    <source>
        <strain evidence="5 6">FP101781</strain>
    </source>
</reference>
<comment type="caution">
    <text evidence="5">The sequence shown here is derived from an EMBL/GenBank/DDBJ whole genome shotgun (WGS) entry which is preliminary data.</text>
</comment>
<evidence type="ECO:0000256" key="1">
    <source>
        <dbReference type="ARBA" id="ARBA00022630"/>
    </source>
</evidence>
<sequence>MAWTSVDPERLKREPICIIGAGPAGLITAQVLLNDGFQNVQVLCKDATVGGVWAKGRVYPSMYTNNVHGELRFSALPMTRPSSGRGPAAAESRLKGTDVCSYMEEFHDKFLVVDGKSIVQFNTEVLRVQRGGGDIGWNVDVRDSMGSPTLEGDEGKGLKTLHFPRIVVCTGGTSAMNIPSGLESAAALRAGFTGPVIHSGDSWGIMDAVQEAARSSGKPVVVVGGGKSAQDISAYLANQGVPVKLVCNQVDMFLVSNPSFSSDIRQSRISTLLAPRRDLNTLTELFLHNTWLGGKLTKKIWESLAEQSFAAYNIPNSSPLRNTRTMFWDVRYGDEGVPREDSFPALAREGKIKLELSTHVSGYYEDGTVLDTGEKVEASAIILATGYKSSWDSIFDGDTANDIGLTQLVDPEDLDRHTWDYTSLRNAPKADAWISSTPDPSLWPLQRHRPRKIHPTSRHCSEWSGRAVNIGYSWEVAAHWISSYFLGEKMRLPESMEDATEETMRNLAWIKTRFPNSTIWKNPSYASSLPQLGWIQAADDLLEDLHLPSMRSGGNWLTWAFRPVRSEELATLHEERRQKRGN</sequence>
<organism evidence="5 6">
    <name type="scientific">Coprinellus micaceus</name>
    <name type="common">Glistening ink-cap mushroom</name>
    <name type="synonym">Coprinus micaceus</name>
    <dbReference type="NCBI Taxonomy" id="71717"/>
    <lineage>
        <taxon>Eukaryota</taxon>
        <taxon>Fungi</taxon>
        <taxon>Dikarya</taxon>
        <taxon>Basidiomycota</taxon>
        <taxon>Agaricomycotina</taxon>
        <taxon>Agaricomycetes</taxon>
        <taxon>Agaricomycetidae</taxon>
        <taxon>Agaricales</taxon>
        <taxon>Agaricineae</taxon>
        <taxon>Psathyrellaceae</taxon>
        <taxon>Coprinellus</taxon>
    </lineage>
</organism>
<dbReference type="Proteomes" id="UP000298030">
    <property type="component" value="Unassembled WGS sequence"/>
</dbReference>
<keyword evidence="6" id="KW-1185">Reference proteome</keyword>
<dbReference type="InterPro" id="IPR050346">
    <property type="entry name" value="FMO-like"/>
</dbReference>
<dbReference type="STRING" id="71717.A0A4Y7SZX0"/>
<dbReference type="GO" id="GO:0016491">
    <property type="term" value="F:oxidoreductase activity"/>
    <property type="evidence" value="ECO:0007669"/>
    <property type="project" value="UniProtKB-KW"/>
</dbReference>
<dbReference type="InterPro" id="IPR036188">
    <property type="entry name" value="FAD/NAD-bd_sf"/>
</dbReference>
<dbReference type="PRINTS" id="PR00419">
    <property type="entry name" value="ADXRDTASE"/>
</dbReference>
<dbReference type="SUPFAM" id="SSF51905">
    <property type="entry name" value="FAD/NAD(P)-binding domain"/>
    <property type="match status" value="2"/>
</dbReference>
<dbReference type="InterPro" id="IPR023753">
    <property type="entry name" value="FAD/NAD-binding_dom"/>
</dbReference>
<proteinExistence type="predicted"/>
<protein>
    <submittedName>
        <fullName evidence="5">FAD/NAD(P)-binding domain-containing protein</fullName>
    </submittedName>
</protein>
<evidence type="ECO:0000256" key="3">
    <source>
        <dbReference type="ARBA" id="ARBA00023002"/>
    </source>
</evidence>
<dbReference type="EMBL" id="QPFP01000040">
    <property type="protein sequence ID" value="TEB27410.1"/>
    <property type="molecule type" value="Genomic_DNA"/>
</dbReference>
<dbReference type="Gene3D" id="3.50.50.60">
    <property type="entry name" value="FAD/NAD(P)-binding domain"/>
    <property type="match status" value="2"/>
</dbReference>
<evidence type="ECO:0000256" key="2">
    <source>
        <dbReference type="ARBA" id="ARBA00022827"/>
    </source>
</evidence>
<dbReference type="OrthoDB" id="2915840at2759"/>
<gene>
    <name evidence="5" type="ORF">FA13DRAFT_1794809</name>
</gene>
<keyword evidence="3" id="KW-0560">Oxidoreductase</keyword>
<feature type="domain" description="FAD/NAD(P)-binding" evidence="4">
    <location>
        <begin position="16"/>
        <end position="247"/>
    </location>
</feature>
<evidence type="ECO:0000259" key="4">
    <source>
        <dbReference type="Pfam" id="PF07992"/>
    </source>
</evidence>
<dbReference type="AlphaFoldDB" id="A0A4Y7SZX0"/>
<evidence type="ECO:0000313" key="5">
    <source>
        <dbReference type="EMBL" id="TEB27410.1"/>
    </source>
</evidence>
<accession>A0A4Y7SZX0</accession>
<keyword evidence="2" id="KW-0274">FAD</keyword>
<keyword evidence="1" id="KW-0285">Flavoprotein</keyword>
<dbReference type="Pfam" id="PF07992">
    <property type="entry name" value="Pyr_redox_2"/>
    <property type="match status" value="1"/>
</dbReference>
<evidence type="ECO:0000313" key="6">
    <source>
        <dbReference type="Proteomes" id="UP000298030"/>
    </source>
</evidence>
<name>A0A4Y7SZX0_COPMI</name>